<evidence type="ECO:0000256" key="1">
    <source>
        <dbReference type="ARBA" id="ARBA00022441"/>
    </source>
</evidence>
<proteinExistence type="predicted"/>
<reference evidence="4" key="2">
    <citation type="submission" date="2025-09" db="UniProtKB">
        <authorList>
            <consortium name="Ensembl"/>
        </authorList>
    </citation>
    <scope>IDENTIFICATION</scope>
</reference>
<reference evidence="4" key="1">
    <citation type="submission" date="2025-08" db="UniProtKB">
        <authorList>
            <consortium name="Ensembl"/>
        </authorList>
    </citation>
    <scope>IDENTIFICATION</scope>
</reference>
<keyword evidence="3" id="KW-0732">Signal</keyword>
<dbReference type="OMA" id="TEPRCTW"/>
<feature type="signal peptide" evidence="3">
    <location>
        <begin position="1"/>
        <end position="17"/>
    </location>
</feature>
<dbReference type="Pfam" id="PF24681">
    <property type="entry name" value="Kelch_KLHDC2_KLHL20_DRC7"/>
    <property type="match status" value="1"/>
</dbReference>
<evidence type="ECO:0000256" key="2">
    <source>
        <dbReference type="ARBA" id="ARBA00022737"/>
    </source>
</evidence>
<keyword evidence="1" id="KW-0880">Kelch repeat</keyword>
<dbReference type="GeneTree" id="ENSGT00940000157509"/>
<dbReference type="Proteomes" id="UP000261340">
    <property type="component" value="Unplaced"/>
</dbReference>
<evidence type="ECO:0000256" key="3">
    <source>
        <dbReference type="SAM" id="SignalP"/>
    </source>
</evidence>
<accession>A0A3Q0THS4</accession>
<dbReference type="Gene3D" id="2.120.10.80">
    <property type="entry name" value="Kelch-type beta propeller"/>
    <property type="match status" value="1"/>
</dbReference>
<dbReference type="STRING" id="61819.ENSACIP00000031592"/>
<keyword evidence="2" id="KW-0677">Repeat</keyword>
<dbReference type="SUPFAM" id="SSF50965">
    <property type="entry name" value="Galactose oxidase, central domain"/>
    <property type="match status" value="1"/>
</dbReference>
<keyword evidence="5" id="KW-1185">Reference proteome</keyword>
<evidence type="ECO:0000313" key="4">
    <source>
        <dbReference type="Ensembl" id="ENSACIP00000031592.1"/>
    </source>
</evidence>
<dbReference type="Ensembl" id="ENSACIT00000032420.1">
    <property type="protein sequence ID" value="ENSACIP00000031592.1"/>
    <property type="gene ID" value="ENSACIG00000024404.1"/>
</dbReference>
<evidence type="ECO:0000313" key="5">
    <source>
        <dbReference type="Proteomes" id="UP000261340"/>
    </source>
</evidence>
<sequence length="153" mass="17028">FLSVCDFIFVSSQVVAGLDIVLPSDEIWLCDLDSGMEQREMTGDIPPHLSSFCGANINTKLYIFGGYEEAGYSNQMFSVDLTEPRCTWKRVTDTKGTTPSPRNKHSCWVHRDRSATTTHTLPVKNPSFTPAAAVCVPPSSHHFVCLRDVFNDI</sequence>
<organism evidence="4 5">
    <name type="scientific">Amphilophus citrinellus</name>
    <name type="common">Midas cichlid</name>
    <name type="synonym">Cichlasoma citrinellum</name>
    <dbReference type="NCBI Taxonomy" id="61819"/>
    <lineage>
        <taxon>Eukaryota</taxon>
        <taxon>Metazoa</taxon>
        <taxon>Chordata</taxon>
        <taxon>Craniata</taxon>
        <taxon>Vertebrata</taxon>
        <taxon>Euteleostomi</taxon>
        <taxon>Actinopterygii</taxon>
        <taxon>Neopterygii</taxon>
        <taxon>Teleostei</taxon>
        <taxon>Neoteleostei</taxon>
        <taxon>Acanthomorphata</taxon>
        <taxon>Ovalentaria</taxon>
        <taxon>Cichlomorphae</taxon>
        <taxon>Cichliformes</taxon>
        <taxon>Cichlidae</taxon>
        <taxon>New World cichlids</taxon>
        <taxon>Cichlasomatinae</taxon>
        <taxon>Heroini</taxon>
        <taxon>Amphilophus</taxon>
    </lineage>
</organism>
<feature type="chain" id="PRO_5018545434" evidence="3">
    <location>
        <begin position="18"/>
        <end position="153"/>
    </location>
</feature>
<dbReference type="InterPro" id="IPR011043">
    <property type="entry name" value="Gal_Oxase/kelch_b-propeller"/>
</dbReference>
<dbReference type="PANTHER" id="PTHR46228:SF1">
    <property type="entry name" value="KELCH DOMAIN-CONTAINING PROTEIN 1"/>
    <property type="match status" value="1"/>
</dbReference>
<name>A0A3Q0THS4_AMPCI</name>
<dbReference type="AlphaFoldDB" id="A0A3Q0THS4"/>
<protein>
    <submittedName>
        <fullName evidence="4">Uncharacterized protein</fullName>
    </submittedName>
</protein>
<dbReference type="InterPro" id="IPR015915">
    <property type="entry name" value="Kelch-typ_b-propeller"/>
</dbReference>
<dbReference type="PANTHER" id="PTHR46228">
    <property type="entry name" value="KELCH DOMAIN-CONTAINING PROTEIN"/>
    <property type="match status" value="1"/>
</dbReference>